<keyword evidence="3" id="KW-1185">Reference proteome</keyword>
<sequence>MHPKFAEHRQGDRRRNLPLVSAIPGLMLVGAVFVAFDTLSDAGLVAAFRAAVQNCQIKGNVDLVDGARTYYLPGEDRYNAIRIHPAEGERWFCSEEQAVAAGWRKAGR</sequence>
<evidence type="ECO:0000256" key="1">
    <source>
        <dbReference type="SAM" id="Phobius"/>
    </source>
</evidence>
<dbReference type="Proteomes" id="UP000219167">
    <property type="component" value="Unassembled WGS sequence"/>
</dbReference>
<proteinExistence type="predicted"/>
<dbReference type="AlphaFoldDB" id="A0A285U032"/>
<accession>A0A285U032</accession>
<evidence type="ECO:0000313" key="2">
    <source>
        <dbReference type="EMBL" id="SOC35275.1"/>
    </source>
</evidence>
<gene>
    <name evidence="2" type="ORF">SAMN05892877_101273</name>
</gene>
<evidence type="ECO:0008006" key="4">
    <source>
        <dbReference type="Google" id="ProtNLM"/>
    </source>
</evidence>
<keyword evidence="1" id="KW-0472">Membrane</keyword>
<dbReference type="EMBL" id="OBQD01000001">
    <property type="protein sequence ID" value="SOC35275.1"/>
    <property type="molecule type" value="Genomic_DNA"/>
</dbReference>
<reference evidence="2 3" key="1">
    <citation type="submission" date="2017-08" db="EMBL/GenBank/DDBJ databases">
        <authorList>
            <person name="de Groot N.N."/>
        </authorList>
    </citation>
    <scope>NUCLEOTIDE SEQUENCE [LARGE SCALE GENOMIC DNA]</scope>
    <source>
        <strain evidence="2 3">JC85</strain>
    </source>
</reference>
<keyword evidence="1" id="KW-1133">Transmembrane helix</keyword>
<dbReference type="RefSeq" id="WP_176526615.1">
    <property type="nucleotide sequence ID" value="NZ_OBQD01000001.1"/>
</dbReference>
<name>A0A285U032_9HYPH</name>
<feature type="transmembrane region" description="Helical" evidence="1">
    <location>
        <begin position="16"/>
        <end position="36"/>
    </location>
</feature>
<evidence type="ECO:0000313" key="3">
    <source>
        <dbReference type="Proteomes" id="UP000219167"/>
    </source>
</evidence>
<keyword evidence="1" id="KW-0812">Transmembrane</keyword>
<protein>
    <recommendedName>
        <fullName evidence="4">Succinoglycan biosynthesis protein ExoI</fullName>
    </recommendedName>
</protein>
<organism evidence="2 3">
    <name type="scientific">Rhizobium subbaraonis</name>
    <dbReference type="NCBI Taxonomy" id="908946"/>
    <lineage>
        <taxon>Bacteria</taxon>
        <taxon>Pseudomonadati</taxon>
        <taxon>Pseudomonadota</taxon>
        <taxon>Alphaproteobacteria</taxon>
        <taxon>Hyphomicrobiales</taxon>
        <taxon>Rhizobiaceae</taxon>
        <taxon>Rhizobium/Agrobacterium group</taxon>
        <taxon>Rhizobium</taxon>
    </lineage>
</organism>